<name>X6NGF9_RETFI</name>
<evidence type="ECO:0000313" key="1">
    <source>
        <dbReference type="EMBL" id="ETO24834.1"/>
    </source>
</evidence>
<comment type="caution">
    <text evidence="1">The sequence shown here is derived from an EMBL/GenBank/DDBJ whole genome shotgun (WGS) entry which is preliminary data.</text>
</comment>
<gene>
    <name evidence="1" type="ORF">RFI_12323</name>
</gene>
<dbReference type="AlphaFoldDB" id="X6NGF9"/>
<evidence type="ECO:0000313" key="2">
    <source>
        <dbReference type="Proteomes" id="UP000023152"/>
    </source>
</evidence>
<organism evidence="1 2">
    <name type="scientific">Reticulomyxa filosa</name>
    <dbReference type="NCBI Taxonomy" id="46433"/>
    <lineage>
        <taxon>Eukaryota</taxon>
        <taxon>Sar</taxon>
        <taxon>Rhizaria</taxon>
        <taxon>Retaria</taxon>
        <taxon>Foraminifera</taxon>
        <taxon>Monothalamids</taxon>
        <taxon>Reticulomyxidae</taxon>
        <taxon>Reticulomyxa</taxon>
    </lineage>
</organism>
<accession>X6NGF9</accession>
<protein>
    <submittedName>
        <fullName evidence="1">Uncharacterized protein</fullName>
    </submittedName>
</protein>
<sequence>MNQAKRFSKPFLSKSQIHRLQINDEGKDLNRCLSTKHSTIVSLPNPIFSGIYRNYISNSDGDIQVDAYPTDNFPWECNPVIIQIQAENGYVIQHNKWGVEEHMNKRNGPEVMMQLYLKVSVNVCCLCHIFSCCNIECERGLFYCEVFCFMFEGMIMKKETKE</sequence>
<keyword evidence="2" id="KW-1185">Reference proteome</keyword>
<reference evidence="1 2" key="1">
    <citation type="journal article" date="2013" name="Curr. Biol.">
        <title>The Genome of the Foraminiferan Reticulomyxa filosa.</title>
        <authorList>
            <person name="Glockner G."/>
            <person name="Hulsmann N."/>
            <person name="Schleicher M."/>
            <person name="Noegel A.A."/>
            <person name="Eichinger L."/>
            <person name="Gallinger C."/>
            <person name="Pawlowski J."/>
            <person name="Sierra R."/>
            <person name="Euteneuer U."/>
            <person name="Pillet L."/>
            <person name="Moustafa A."/>
            <person name="Platzer M."/>
            <person name="Groth M."/>
            <person name="Szafranski K."/>
            <person name="Schliwa M."/>
        </authorList>
    </citation>
    <scope>NUCLEOTIDE SEQUENCE [LARGE SCALE GENOMIC DNA]</scope>
</reference>
<proteinExistence type="predicted"/>
<dbReference type="EMBL" id="ASPP01008933">
    <property type="protein sequence ID" value="ETO24834.1"/>
    <property type="molecule type" value="Genomic_DNA"/>
</dbReference>
<dbReference type="Proteomes" id="UP000023152">
    <property type="component" value="Unassembled WGS sequence"/>
</dbReference>